<protein>
    <recommendedName>
        <fullName evidence="1">BHLH domain-containing protein</fullName>
    </recommendedName>
</protein>
<dbReference type="InterPro" id="IPR011598">
    <property type="entry name" value="bHLH_dom"/>
</dbReference>
<dbReference type="CDD" id="cd11416">
    <property type="entry name" value="bHLH_TS_ceHLH13_like"/>
    <property type="match status" value="1"/>
</dbReference>
<proteinExistence type="predicted"/>
<dbReference type="GO" id="GO:0032502">
    <property type="term" value="P:developmental process"/>
    <property type="evidence" value="ECO:0007669"/>
    <property type="project" value="TreeGrafter"/>
</dbReference>
<keyword evidence="3" id="KW-1185">Reference proteome</keyword>
<organism evidence="2 3">
    <name type="scientific">Allacma fusca</name>
    <dbReference type="NCBI Taxonomy" id="39272"/>
    <lineage>
        <taxon>Eukaryota</taxon>
        <taxon>Metazoa</taxon>
        <taxon>Ecdysozoa</taxon>
        <taxon>Arthropoda</taxon>
        <taxon>Hexapoda</taxon>
        <taxon>Collembola</taxon>
        <taxon>Symphypleona</taxon>
        <taxon>Sminthuridae</taxon>
        <taxon>Allacma</taxon>
    </lineage>
</organism>
<dbReference type="PANTHER" id="PTHR23349">
    <property type="entry name" value="BASIC HELIX-LOOP-HELIX TRANSCRIPTION FACTOR, TWIST"/>
    <property type="match status" value="1"/>
</dbReference>
<dbReference type="GO" id="GO:0000981">
    <property type="term" value="F:DNA-binding transcription factor activity, RNA polymerase II-specific"/>
    <property type="evidence" value="ECO:0007669"/>
    <property type="project" value="TreeGrafter"/>
</dbReference>
<dbReference type="PANTHER" id="PTHR23349:SF97">
    <property type="entry name" value="BHLH DOMAIN-CONTAINING PROTEIN"/>
    <property type="match status" value="1"/>
</dbReference>
<name>A0A8J2NVC5_9HEXA</name>
<dbReference type="Pfam" id="PF00010">
    <property type="entry name" value="HLH"/>
    <property type="match status" value="1"/>
</dbReference>
<comment type="caution">
    <text evidence="2">The sequence shown here is derived from an EMBL/GenBank/DDBJ whole genome shotgun (WGS) entry which is preliminary data.</text>
</comment>
<dbReference type="SMART" id="SM00353">
    <property type="entry name" value="HLH"/>
    <property type="match status" value="1"/>
</dbReference>
<evidence type="ECO:0000313" key="3">
    <source>
        <dbReference type="Proteomes" id="UP000708208"/>
    </source>
</evidence>
<gene>
    <name evidence="2" type="ORF">AFUS01_LOCUS5286</name>
</gene>
<accession>A0A8J2NVC5</accession>
<dbReference type="GO" id="GO:0000977">
    <property type="term" value="F:RNA polymerase II transcription regulatory region sequence-specific DNA binding"/>
    <property type="evidence" value="ECO:0007669"/>
    <property type="project" value="TreeGrafter"/>
</dbReference>
<dbReference type="PROSITE" id="PS50888">
    <property type="entry name" value="BHLH"/>
    <property type="match status" value="1"/>
</dbReference>
<feature type="domain" description="BHLH" evidence="1">
    <location>
        <begin position="256"/>
        <end position="308"/>
    </location>
</feature>
<sequence>MKFGRGFLHLFPFTSRLFPPGPLSLSLSLSVCSRSLNFNAPWVYRQRELREFLGKLSWKLNCVERYSNLPSSLQRNGVFVSSHSLKMNSGYENLDSRSDDFSPYDHCLRRRNSPPLCFPNENNPSTFGVDNNREVSNNNCFGSRIGRERQMQHSQGLYGHGGEDVENMLEDPRGVPQYTDQMDHNELPACAFAGVSDRVDMSTRSGHGQGHSDSGMQYQGGVAEEMLDGRDYYPGSPYKVQRHAANIRERKRMLRSVPRSGIKPLSGQLYCINSAFDELRGHVPTFPYEKRLSKIDTLRLAIAYIALLREILATKYDPLTYVEKALKGEIKSVHSSEWNTSDLTARLSWINWENLGVNPNRRSSLTSLQLQSDN</sequence>
<reference evidence="2" key="1">
    <citation type="submission" date="2021-06" db="EMBL/GenBank/DDBJ databases">
        <authorList>
            <person name="Hodson N. C."/>
            <person name="Mongue J. A."/>
            <person name="Jaron S. K."/>
        </authorList>
    </citation>
    <scope>NUCLEOTIDE SEQUENCE</scope>
</reference>
<dbReference type="Proteomes" id="UP000708208">
    <property type="component" value="Unassembled WGS sequence"/>
</dbReference>
<evidence type="ECO:0000259" key="1">
    <source>
        <dbReference type="PROSITE" id="PS50888"/>
    </source>
</evidence>
<dbReference type="InterPro" id="IPR050283">
    <property type="entry name" value="E-box_TF_Regulators"/>
</dbReference>
<dbReference type="AlphaFoldDB" id="A0A8J2NVC5"/>
<dbReference type="OrthoDB" id="6125763at2759"/>
<evidence type="ECO:0000313" key="2">
    <source>
        <dbReference type="EMBL" id="CAG7714133.1"/>
    </source>
</evidence>
<dbReference type="GO" id="GO:0046983">
    <property type="term" value="F:protein dimerization activity"/>
    <property type="evidence" value="ECO:0007669"/>
    <property type="project" value="InterPro"/>
</dbReference>
<dbReference type="EMBL" id="CAJVCH010033556">
    <property type="protein sequence ID" value="CAG7714133.1"/>
    <property type="molecule type" value="Genomic_DNA"/>
</dbReference>